<dbReference type="Pfam" id="PF12802">
    <property type="entry name" value="MarR_2"/>
    <property type="match status" value="1"/>
</dbReference>
<dbReference type="Proteomes" id="UP001056035">
    <property type="component" value="Chromosome"/>
</dbReference>
<dbReference type="SMART" id="SM00347">
    <property type="entry name" value="HTH_MARR"/>
    <property type="match status" value="1"/>
</dbReference>
<feature type="domain" description="HTH marR-type" evidence="1">
    <location>
        <begin position="30"/>
        <end position="129"/>
    </location>
</feature>
<dbReference type="RefSeq" id="WP_254570390.1">
    <property type="nucleotide sequence ID" value="NZ_CP098502.1"/>
</dbReference>
<accession>A0ABY5DNQ9</accession>
<dbReference type="PANTHER" id="PTHR33164:SF104">
    <property type="entry name" value="TRANSCRIPTIONAL REGULATORY PROTEIN"/>
    <property type="match status" value="1"/>
</dbReference>
<dbReference type="EMBL" id="CP098502">
    <property type="protein sequence ID" value="UTI63666.1"/>
    <property type="molecule type" value="Genomic_DNA"/>
</dbReference>
<organism evidence="2 3">
    <name type="scientific">Paraconexibacter antarcticus</name>
    <dbReference type="NCBI Taxonomy" id="2949664"/>
    <lineage>
        <taxon>Bacteria</taxon>
        <taxon>Bacillati</taxon>
        <taxon>Actinomycetota</taxon>
        <taxon>Thermoleophilia</taxon>
        <taxon>Solirubrobacterales</taxon>
        <taxon>Paraconexibacteraceae</taxon>
        <taxon>Paraconexibacter</taxon>
    </lineage>
</organism>
<evidence type="ECO:0000259" key="1">
    <source>
        <dbReference type="SMART" id="SM00347"/>
    </source>
</evidence>
<proteinExistence type="predicted"/>
<dbReference type="InterPro" id="IPR000835">
    <property type="entry name" value="HTH_MarR-typ"/>
</dbReference>
<dbReference type="PANTHER" id="PTHR33164">
    <property type="entry name" value="TRANSCRIPTIONAL REGULATOR, MARR FAMILY"/>
    <property type="match status" value="1"/>
</dbReference>
<dbReference type="InterPro" id="IPR039422">
    <property type="entry name" value="MarR/SlyA-like"/>
</dbReference>
<name>A0ABY5DNQ9_9ACTN</name>
<dbReference type="Gene3D" id="1.10.10.10">
    <property type="entry name" value="Winged helix-like DNA-binding domain superfamily/Winged helix DNA-binding domain"/>
    <property type="match status" value="1"/>
</dbReference>
<evidence type="ECO:0000313" key="2">
    <source>
        <dbReference type="EMBL" id="UTI63666.1"/>
    </source>
</evidence>
<dbReference type="SUPFAM" id="SSF46785">
    <property type="entry name" value="Winged helix' DNA-binding domain"/>
    <property type="match status" value="1"/>
</dbReference>
<reference evidence="2 3" key="1">
    <citation type="submission" date="2022-06" db="EMBL/GenBank/DDBJ databases">
        <title>Paraconexibacter antarcticus.</title>
        <authorList>
            <person name="Kim C.S."/>
        </authorList>
    </citation>
    <scope>NUCLEOTIDE SEQUENCE [LARGE SCALE GENOMIC DNA]</scope>
    <source>
        <strain evidence="2 3">02-257</strain>
    </source>
</reference>
<evidence type="ECO:0000313" key="3">
    <source>
        <dbReference type="Proteomes" id="UP001056035"/>
    </source>
</evidence>
<protein>
    <submittedName>
        <fullName evidence="2">MarR family winged helix-turn-helix transcriptional regulator</fullName>
    </submittedName>
</protein>
<dbReference type="InterPro" id="IPR036390">
    <property type="entry name" value="WH_DNA-bd_sf"/>
</dbReference>
<keyword evidence="3" id="KW-1185">Reference proteome</keyword>
<dbReference type="InterPro" id="IPR036388">
    <property type="entry name" value="WH-like_DNA-bd_sf"/>
</dbReference>
<sequence length="136" mass="15075">MSTRGPRQPDYERLAALRAGIRDYLAWAEDRARDLGTTPAQFQLTLAVRADPRPDGPTLTDLAATLRLRHHSVVGLVDRAVEAGLVERRRDTEHGARVHVRLTPQGEERLAELAALHLAEVATLAPQMRALWGEFG</sequence>
<gene>
    <name evidence="2" type="ORF">NBH00_20270</name>
</gene>